<dbReference type="Proteomes" id="UP000821845">
    <property type="component" value="Chromosome 2"/>
</dbReference>
<proteinExistence type="predicted"/>
<accession>A0ACB7SW84</accession>
<protein>
    <submittedName>
        <fullName evidence="1">Uncharacterized protein</fullName>
    </submittedName>
</protein>
<comment type="caution">
    <text evidence="1">The sequence shown here is derived from an EMBL/GenBank/DDBJ whole genome shotgun (WGS) entry which is preliminary data.</text>
</comment>
<evidence type="ECO:0000313" key="2">
    <source>
        <dbReference type="Proteomes" id="UP000821845"/>
    </source>
</evidence>
<reference evidence="1" key="1">
    <citation type="submission" date="2020-05" db="EMBL/GenBank/DDBJ databases">
        <title>Large-scale comparative analyses of tick genomes elucidate their genetic diversity and vector capacities.</title>
        <authorList>
            <person name="Jia N."/>
            <person name="Wang J."/>
            <person name="Shi W."/>
            <person name="Du L."/>
            <person name="Sun Y."/>
            <person name="Zhan W."/>
            <person name="Jiang J."/>
            <person name="Wang Q."/>
            <person name="Zhang B."/>
            <person name="Ji P."/>
            <person name="Sakyi L.B."/>
            <person name="Cui X."/>
            <person name="Yuan T."/>
            <person name="Jiang B."/>
            <person name="Yang W."/>
            <person name="Lam T.T.-Y."/>
            <person name="Chang Q."/>
            <person name="Ding S."/>
            <person name="Wang X."/>
            <person name="Zhu J."/>
            <person name="Ruan X."/>
            <person name="Zhao L."/>
            <person name="Wei J."/>
            <person name="Que T."/>
            <person name="Du C."/>
            <person name="Cheng J."/>
            <person name="Dai P."/>
            <person name="Han X."/>
            <person name="Huang E."/>
            <person name="Gao Y."/>
            <person name="Liu J."/>
            <person name="Shao H."/>
            <person name="Ye R."/>
            <person name="Li L."/>
            <person name="Wei W."/>
            <person name="Wang X."/>
            <person name="Wang C."/>
            <person name="Yang T."/>
            <person name="Huo Q."/>
            <person name="Li W."/>
            <person name="Guo W."/>
            <person name="Chen H."/>
            <person name="Zhou L."/>
            <person name="Ni X."/>
            <person name="Tian J."/>
            <person name="Zhou Y."/>
            <person name="Sheng Y."/>
            <person name="Liu T."/>
            <person name="Pan Y."/>
            <person name="Xia L."/>
            <person name="Li J."/>
            <person name="Zhao F."/>
            <person name="Cao W."/>
        </authorList>
    </citation>
    <scope>NUCLEOTIDE SEQUENCE</scope>
    <source>
        <strain evidence="1">Hyas-2018</strain>
    </source>
</reference>
<dbReference type="EMBL" id="CM023482">
    <property type="protein sequence ID" value="KAH6939133.1"/>
    <property type="molecule type" value="Genomic_DNA"/>
</dbReference>
<name>A0ACB7SW84_HYAAI</name>
<evidence type="ECO:0000313" key="1">
    <source>
        <dbReference type="EMBL" id="KAH6939133.1"/>
    </source>
</evidence>
<gene>
    <name evidence="1" type="ORF">HPB50_016105</name>
</gene>
<sequence length="730" mass="81556">MQATTLKTDSRAPVGSLHSLTEQNLRCFVVWMLTVAVVFTGVVTLLLWIIGGISVSGGSGVCVTPACAELAASFEGILNYSVNPCNDMHAFVCSKVVRRSSGRGSLSLVADVIKQYELQMVKLFTDGQTTFTASAMVADFFRACTGAYETPPSVDSFMNFFDFVTVPWPFSDTYDNDQHPLQAVLTLTLNWGITTWFRAYVDVSRRRTAAPDSSAEPAGAAASFWLDFVRVVEAVNGREKYHALFLARYNVSLPEHGSVAKRLAVEKDVLSTLDEARSPRAGLLPLVATIAKVAAAAANSDVEYWLDAVSNAPGMFDVDETMRVVVRDVRIIRAVGRLLAAYSEDDLMQHLSWWLVQMLTVIGWPQAYVVIAGSQEVARSEVKVECYRMIADRFALLLASESSMKLFTHDARVEVEAFFAGMVDFMEDVGSRVPWLSDKDKATLAKKVDDLEVVVWPPDVDASNETLWLLYENFCASCDRGNKSGAVPSVTTAAPHVGLIDFWWHANVQFLQLSAEQNERMQLRWLWDSLEVLTYDPWYNRLRVSHAALRNPLYRPNSPELRKANYGALGTSFFLSMLQMFEEPATDFKSDVAVPAWAELGNFSRLVDELNCSAEFLPNVREIVALGLAWHALNVSTELPAEYLRRHRVTAHTRLAIRDERGDEHLYNTDQLFFLSYCRSRCTRYHSADHSHDLNCNAAVSSIAEFRQAFKCDLGSPMAPQETCQLSDFF</sequence>
<organism evidence="1 2">
    <name type="scientific">Hyalomma asiaticum</name>
    <name type="common">Tick</name>
    <dbReference type="NCBI Taxonomy" id="266040"/>
    <lineage>
        <taxon>Eukaryota</taxon>
        <taxon>Metazoa</taxon>
        <taxon>Ecdysozoa</taxon>
        <taxon>Arthropoda</taxon>
        <taxon>Chelicerata</taxon>
        <taxon>Arachnida</taxon>
        <taxon>Acari</taxon>
        <taxon>Parasitiformes</taxon>
        <taxon>Ixodida</taxon>
        <taxon>Ixodoidea</taxon>
        <taxon>Ixodidae</taxon>
        <taxon>Hyalomminae</taxon>
        <taxon>Hyalomma</taxon>
    </lineage>
</organism>
<keyword evidence="2" id="KW-1185">Reference proteome</keyword>